<protein>
    <submittedName>
        <fullName evidence="2">Uncharacterized protein</fullName>
    </submittedName>
</protein>
<evidence type="ECO:0000256" key="1">
    <source>
        <dbReference type="SAM" id="MobiDB-lite"/>
    </source>
</evidence>
<reference evidence="2" key="1">
    <citation type="submission" date="2021-01" db="EMBL/GenBank/DDBJ databases">
        <authorList>
            <person name="Corre E."/>
            <person name="Pelletier E."/>
            <person name="Niang G."/>
            <person name="Scheremetjew M."/>
            <person name="Finn R."/>
            <person name="Kale V."/>
            <person name="Holt S."/>
            <person name="Cochrane G."/>
            <person name="Meng A."/>
            <person name="Brown T."/>
            <person name="Cohen L."/>
        </authorList>
    </citation>
    <scope>NUCLEOTIDE SEQUENCE</scope>
    <source>
        <strain evidence="2">CCMP1594</strain>
    </source>
</reference>
<proteinExistence type="predicted"/>
<dbReference type="AlphaFoldDB" id="A0A7S4GD83"/>
<organism evidence="2">
    <name type="scientific">Eutreptiella gymnastica</name>
    <dbReference type="NCBI Taxonomy" id="73025"/>
    <lineage>
        <taxon>Eukaryota</taxon>
        <taxon>Discoba</taxon>
        <taxon>Euglenozoa</taxon>
        <taxon>Euglenida</taxon>
        <taxon>Spirocuta</taxon>
        <taxon>Euglenophyceae</taxon>
        <taxon>Eutreptiales</taxon>
        <taxon>Eutreptiaceae</taxon>
        <taxon>Eutreptiella</taxon>
    </lineage>
</organism>
<gene>
    <name evidence="2" type="ORF">EGYM00163_LOCUS44575</name>
</gene>
<evidence type="ECO:0000313" key="2">
    <source>
        <dbReference type="EMBL" id="CAE0833283.1"/>
    </source>
</evidence>
<feature type="region of interest" description="Disordered" evidence="1">
    <location>
        <begin position="86"/>
        <end position="114"/>
    </location>
</feature>
<sequence length="142" mass="16086">MRKIKWLPCSYGHMKNTACHQHSGALNICLHVEFAVGGPLVLLEPQFWLMWQRAKGGRVENGIPKIPSLPQFSKILIFMDNQKREEIATPQVKMPSNRKNRGYEPQNAPKPRKIAVRPRTSSSIWLQPAVLLALFGQCGNSE</sequence>
<dbReference type="EMBL" id="HBJA01129789">
    <property type="protein sequence ID" value="CAE0833283.1"/>
    <property type="molecule type" value="Transcribed_RNA"/>
</dbReference>
<name>A0A7S4GD83_9EUGL</name>
<accession>A0A7S4GD83</accession>